<evidence type="ECO:0000256" key="2">
    <source>
        <dbReference type="SAM" id="Phobius"/>
    </source>
</evidence>
<keyword evidence="2" id="KW-1133">Transmembrane helix</keyword>
<evidence type="ECO:0000256" key="1">
    <source>
        <dbReference type="SAM" id="MobiDB-lite"/>
    </source>
</evidence>
<gene>
    <name evidence="3" type="ORF">EV187_1352</name>
</gene>
<organism evidence="3 4">
    <name type="scientific">Agromyces ramosus</name>
    <dbReference type="NCBI Taxonomy" id="33879"/>
    <lineage>
        <taxon>Bacteria</taxon>
        <taxon>Bacillati</taxon>
        <taxon>Actinomycetota</taxon>
        <taxon>Actinomycetes</taxon>
        <taxon>Micrococcales</taxon>
        <taxon>Microbacteriaceae</taxon>
        <taxon>Agromyces</taxon>
    </lineage>
</organism>
<reference evidence="3 4" key="1">
    <citation type="submission" date="2019-02" db="EMBL/GenBank/DDBJ databases">
        <title>Genomic Encyclopedia of Type Strains, Phase IV (KMG-IV): sequencing the most valuable type-strain genomes for metagenomic binning, comparative biology and taxonomic classification.</title>
        <authorList>
            <person name="Goeker M."/>
        </authorList>
    </citation>
    <scope>NUCLEOTIDE SEQUENCE [LARGE SCALE GENOMIC DNA]</scope>
    <source>
        <strain evidence="3 4">DSM 43045</strain>
    </source>
</reference>
<dbReference type="AlphaFoldDB" id="A0A4Q7MFY1"/>
<name>A0A4Q7MFY1_9MICO</name>
<comment type="caution">
    <text evidence="3">The sequence shown here is derived from an EMBL/GenBank/DDBJ whole genome shotgun (WGS) entry which is preliminary data.</text>
</comment>
<protein>
    <submittedName>
        <fullName evidence="3">Uncharacterized protein</fullName>
    </submittedName>
</protein>
<keyword evidence="2" id="KW-0812">Transmembrane</keyword>
<keyword evidence="4" id="KW-1185">Reference proteome</keyword>
<dbReference type="Proteomes" id="UP000293289">
    <property type="component" value="Unassembled WGS sequence"/>
</dbReference>
<proteinExistence type="predicted"/>
<accession>A0A4Q7MFY1</accession>
<feature type="compositionally biased region" description="Acidic residues" evidence="1">
    <location>
        <begin position="9"/>
        <end position="18"/>
    </location>
</feature>
<keyword evidence="2" id="KW-0472">Membrane</keyword>
<dbReference type="EMBL" id="SGWY01000002">
    <property type="protein sequence ID" value="RZS65652.1"/>
    <property type="molecule type" value="Genomic_DNA"/>
</dbReference>
<sequence>MTGPHPELEPDPFDDEEPMPGQRRRRVLRIVVLVALGALVLPLVLSAYGVAKSAADRACAVFVAAYDTNAAGFRTTFDLFAPGGAGWECFAISENGTSRLLGNLGLLPAMPRPPELDVPDEREARAQSSGALNRAAVSTGLAGSTGGLAGSTGAVAGSTGAVWSSAAAVNTRL</sequence>
<feature type="region of interest" description="Disordered" evidence="1">
    <location>
        <begin position="1"/>
        <end position="20"/>
    </location>
</feature>
<evidence type="ECO:0000313" key="3">
    <source>
        <dbReference type="EMBL" id="RZS65652.1"/>
    </source>
</evidence>
<evidence type="ECO:0000313" key="4">
    <source>
        <dbReference type="Proteomes" id="UP000293289"/>
    </source>
</evidence>
<feature type="transmembrane region" description="Helical" evidence="2">
    <location>
        <begin position="27"/>
        <end position="51"/>
    </location>
</feature>